<dbReference type="AlphaFoldDB" id="A0A060A1C4"/>
<dbReference type="InterPro" id="IPR000594">
    <property type="entry name" value="ThiF_NAD_FAD-bd"/>
</dbReference>
<dbReference type="CDD" id="cd00757">
    <property type="entry name" value="ThiF_MoeB_HesA_family"/>
    <property type="match status" value="1"/>
</dbReference>
<organism evidence="3 4">
    <name type="scientific">Acidithiobacillus caldus (strain ATCC 51756 / DSM 8584 / KU)</name>
    <dbReference type="NCBI Taxonomy" id="637389"/>
    <lineage>
        <taxon>Bacteria</taxon>
        <taxon>Pseudomonadati</taxon>
        <taxon>Pseudomonadota</taxon>
        <taxon>Acidithiobacillia</taxon>
        <taxon>Acidithiobacillales</taxon>
        <taxon>Acidithiobacillaceae</taxon>
        <taxon>Acidithiobacillus</taxon>
    </lineage>
</organism>
<evidence type="ECO:0000313" key="3">
    <source>
        <dbReference type="EMBL" id="AIA55942.1"/>
    </source>
</evidence>
<dbReference type="PANTHER" id="PTHR10953:SF102">
    <property type="entry name" value="ADENYLYLTRANSFERASE AND SULFURTRANSFERASE MOCS3"/>
    <property type="match status" value="1"/>
</dbReference>
<dbReference type="GO" id="GO:0004792">
    <property type="term" value="F:thiosulfate-cyanide sulfurtransferase activity"/>
    <property type="evidence" value="ECO:0007669"/>
    <property type="project" value="TreeGrafter"/>
</dbReference>
<dbReference type="eggNOG" id="COG0476">
    <property type="taxonomic scope" value="Bacteria"/>
</dbReference>
<dbReference type="Proteomes" id="UP000005522">
    <property type="component" value="Chromosome"/>
</dbReference>
<dbReference type="GO" id="GO:0005829">
    <property type="term" value="C:cytosol"/>
    <property type="evidence" value="ECO:0007669"/>
    <property type="project" value="TreeGrafter"/>
</dbReference>
<reference evidence="3 4" key="1">
    <citation type="journal article" date="2009" name="J. Bacteriol.">
        <title>Draft genome sequence of the extremely acidophilic bacterium Acidithiobacillus caldus ATCC 51756 reveals metabolic versatility in the genus Acidithiobacillus.</title>
        <authorList>
            <person name="Valdes J."/>
            <person name="Quatrini R."/>
            <person name="Hallberg K."/>
            <person name="Dopson M."/>
            <person name="Valenzuela P.D."/>
            <person name="Holmes D.S."/>
        </authorList>
    </citation>
    <scope>NUCLEOTIDE SEQUENCE [LARGE SCALE GENOMIC DNA]</scope>
    <source>
        <strain evidence="4">ATCC 51756 / DSM 8584 / KU</strain>
    </source>
</reference>
<gene>
    <name evidence="3" type="ORF">Acaty_c2086</name>
</gene>
<comment type="similarity">
    <text evidence="1">Belongs to the HesA/MoeB/ThiF family.</text>
</comment>
<dbReference type="HOGENOM" id="CLU_013325_10_3_6"/>
<protein>
    <submittedName>
        <fullName evidence="3">Sulfur carrier protein adenylyltransferase ThiF</fullName>
    </submittedName>
</protein>
<evidence type="ECO:0000256" key="1">
    <source>
        <dbReference type="ARBA" id="ARBA00009919"/>
    </source>
</evidence>
<dbReference type="EMBL" id="CP005986">
    <property type="protein sequence ID" value="AIA55942.1"/>
    <property type="molecule type" value="Genomic_DNA"/>
</dbReference>
<dbReference type="GeneID" id="92932160"/>
<sequence length="254" mass="27646">MHDLDSDGDLLRYARQLVLPQWSVSAQEALLEHRVLIVGLGGLGCPAAQYLLAAGLMHLTLCDGDRVDLSNLPRQILYGDGDVGELKVEAARRALLRLDPAAQITTVATAVDAKLLDSLVPQHDIVLDCTDNFTARHDINRAAQRARRPLVSAAALRWEGQLAIFDFRREDAACYACLYPELGEDAGDSCATSGVLGPVPGILGSMQALETLRLLLGLESPLGGRLLLLDLLNWEWRTLRLRRDPHCPVCACPA</sequence>
<dbReference type="Pfam" id="PF00899">
    <property type="entry name" value="ThiF"/>
    <property type="match status" value="1"/>
</dbReference>
<dbReference type="RefSeq" id="WP_004868353.1">
    <property type="nucleotide sequence ID" value="NZ_CP005986.1"/>
</dbReference>
<dbReference type="NCBIfam" id="NF004281">
    <property type="entry name" value="PRK05690.1"/>
    <property type="match status" value="1"/>
</dbReference>
<keyword evidence="3" id="KW-0548">Nucleotidyltransferase</keyword>
<dbReference type="GO" id="GO:0008641">
    <property type="term" value="F:ubiquitin-like modifier activating enzyme activity"/>
    <property type="evidence" value="ECO:0007669"/>
    <property type="project" value="InterPro"/>
</dbReference>
<dbReference type="PANTHER" id="PTHR10953">
    <property type="entry name" value="UBIQUITIN-ACTIVATING ENZYME E1"/>
    <property type="match status" value="1"/>
</dbReference>
<dbReference type="GO" id="GO:0016779">
    <property type="term" value="F:nucleotidyltransferase activity"/>
    <property type="evidence" value="ECO:0007669"/>
    <property type="project" value="UniProtKB-KW"/>
</dbReference>
<dbReference type="KEGG" id="acz:Acaty_c2086"/>
<proteinExistence type="inferred from homology"/>
<dbReference type="GO" id="GO:0008146">
    <property type="term" value="F:sulfotransferase activity"/>
    <property type="evidence" value="ECO:0007669"/>
    <property type="project" value="TreeGrafter"/>
</dbReference>
<name>A0A060A1C4_ACICK</name>
<dbReference type="Gene3D" id="3.40.50.720">
    <property type="entry name" value="NAD(P)-binding Rossmann-like Domain"/>
    <property type="match status" value="1"/>
</dbReference>
<keyword evidence="3" id="KW-0808">Transferase</keyword>
<dbReference type="FunFam" id="3.40.50.720:FF:000080">
    <property type="entry name" value="Thiazole biosynthesis adenylyltransferase ThiF"/>
    <property type="match status" value="1"/>
</dbReference>
<evidence type="ECO:0000313" key="4">
    <source>
        <dbReference type="Proteomes" id="UP000005522"/>
    </source>
</evidence>
<evidence type="ECO:0000259" key="2">
    <source>
        <dbReference type="Pfam" id="PF00899"/>
    </source>
</evidence>
<dbReference type="SUPFAM" id="SSF69572">
    <property type="entry name" value="Activating enzymes of the ubiquitin-like proteins"/>
    <property type="match status" value="1"/>
</dbReference>
<accession>A0A060A1C4</accession>
<feature type="domain" description="THIF-type NAD/FAD binding fold" evidence="2">
    <location>
        <begin position="13"/>
        <end position="249"/>
    </location>
</feature>
<dbReference type="InterPro" id="IPR035985">
    <property type="entry name" value="Ubiquitin-activating_enz"/>
</dbReference>
<dbReference type="InterPro" id="IPR045886">
    <property type="entry name" value="ThiF/MoeB/HesA"/>
</dbReference>